<dbReference type="EMBL" id="DAEQIJ010000010">
    <property type="protein sequence ID" value="HBH2620465.1"/>
    <property type="molecule type" value="Genomic_DNA"/>
</dbReference>
<evidence type="ECO:0000256" key="5">
    <source>
        <dbReference type="ARBA" id="ARBA00022764"/>
    </source>
</evidence>
<feature type="transmembrane region" description="Helical" evidence="8">
    <location>
        <begin position="7"/>
        <end position="26"/>
    </location>
</feature>
<accession>A0A9P3YR39</accession>
<keyword evidence="6" id="KW-0016">Alginate biosynthesis</keyword>
<comment type="subcellular location">
    <subcellularLocation>
        <location evidence="1">Periplasm</location>
    </subcellularLocation>
</comment>
<dbReference type="AlphaFoldDB" id="A0A9P3YR39"/>
<evidence type="ECO:0000256" key="3">
    <source>
        <dbReference type="ARBA" id="ARBA00022679"/>
    </source>
</evidence>
<feature type="domain" description="AlgX/AlgJ SGNH hydrolase-like" evidence="9">
    <location>
        <begin position="108"/>
        <end position="216"/>
    </location>
</feature>
<dbReference type="Pfam" id="PF16822">
    <property type="entry name" value="ALGX"/>
    <property type="match status" value="1"/>
</dbReference>
<evidence type="ECO:0000256" key="4">
    <source>
        <dbReference type="ARBA" id="ARBA00022729"/>
    </source>
</evidence>
<dbReference type="GO" id="GO:0042121">
    <property type="term" value="P:alginic acid biosynthetic process"/>
    <property type="evidence" value="ECO:0007669"/>
    <property type="project" value="UniProtKB-KW"/>
</dbReference>
<dbReference type="InterPro" id="IPR031811">
    <property type="entry name" value="ALGX/ALGJ_SGNH-like"/>
</dbReference>
<evidence type="ECO:0000259" key="9">
    <source>
        <dbReference type="Pfam" id="PF16822"/>
    </source>
</evidence>
<dbReference type="Proteomes" id="UP000879542">
    <property type="component" value="Unassembled WGS sequence"/>
</dbReference>
<keyword evidence="4" id="KW-0732">Signal</keyword>
<evidence type="ECO:0000256" key="6">
    <source>
        <dbReference type="ARBA" id="ARBA00022841"/>
    </source>
</evidence>
<name>A0A9P3YR39_CLODI</name>
<evidence type="ECO:0000313" key="10">
    <source>
        <dbReference type="EMBL" id="HBH2620465.1"/>
    </source>
</evidence>
<evidence type="ECO:0000256" key="8">
    <source>
        <dbReference type="SAM" id="Phobius"/>
    </source>
</evidence>
<evidence type="ECO:0000313" key="11">
    <source>
        <dbReference type="Proteomes" id="UP000879542"/>
    </source>
</evidence>
<proteinExistence type="predicted"/>
<keyword evidence="8" id="KW-0812">Transmembrane</keyword>
<feature type="coiled-coil region" evidence="7">
    <location>
        <begin position="105"/>
        <end position="132"/>
    </location>
</feature>
<keyword evidence="8" id="KW-1133">Transmembrane helix</keyword>
<dbReference type="GO" id="GO:0016740">
    <property type="term" value="F:transferase activity"/>
    <property type="evidence" value="ECO:0007669"/>
    <property type="project" value="UniProtKB-KW"/>
</dbReference>
<keyword evidence="8" id="KW-0472">Membrane</keyword>
<protein>
    <recommendedName>
        <fullName evidence="9">AlgX/AlgJ SGNH hydrolase-like domain-containing protein</fullName>
    </recommendedName>
</protein>
<keyword evidence="7" id="KW-0175">Coiled coil</keyword>
<keyword evidence="5" id="KW-0574">Periplasm</keyword>
<comment type="pathway">
    <text evidence="2">Glycan biosynthesis; alginate biosynthesis.</text>
</comment>
<dbReference type="RefSeq" id="WP_003426017.1">
    <property type="nucleotide sequence ID" value="NZ_AP025558.1"/>
</dbReference>
<evidence type="ECO:0000256" key="1">
    <source>
        <dbReference type="ARBA" id="ARBA00004418"/>
    </source>
</evidence>
<dbReference type="GO" id="GO:0042597">
    <property type="term" value="C:periplasmic space"/>
    <property type="evidence" value="ECO:0007669"/>
    <property type="project" value="UniProtKB-SubCell"/>
</dbReference>
<evidence type="ECO:0000256" key="7">
    <source>
        <dbReference type="SAM" id="Coils"/>
    </source>
</evidence>
<evidence type="ECO:0000256" key="2">
    <source>
        <dbReference type="ARBA" id="ARBA00005182"/>
    </source>
</evidence>
<comment type="caution">
    <text evidence="10">The sequence shown here is derived from an EMBL/GenBank/DDBJ whole genome shotgun (WGS) entry which is preliminary data.</text>
</comment>
<organism evidence="10 11">
    <name type="scientific">Clostridioides difficile</name>
    <name type="common">Peptoclostridium difficile</name>
    <dbReference type="NCBI Taxonomy" id="1496"/>
    <lineage>
        <taxon>Bacteria</taxon>
        <taxon>Bacillati</taxon>
        <taxon>Bacillota</taxon>
        <taxon>Clostridia</taxon>
        <taxon>Peptostreptococcales</taxon>
        <taxon>Peptostreptococcaceae</taxon>
        <taxon>Clostridioides</taxon>
    </lineage>
</organism>
<reference evidence="10" key="1">
    <citation type="journal article" date="2018" name="Genome Biol.">
        <title>SKESA: strategic k-mer extension for scrupulous assemblies.</title>
        <authorList>
            <person name="Souvorov A."/>
            <person name="Agarwala R."/>
            <person name="Lipman D.J."/>
        </authorList>
    </citation>
    <scope>NUCLEOTIDE SEQUENCE</scope>
    <source>
        <strain evidence="10">Clostridioides</strain>
    </source>
</reference>
<reference evidence="10" key="2">
    <citation type="submission" date="2021-06" db="EMBL/GenBank/DDBJ databases">
        <authorList>
            <consortium name="NCBI Pathogen Detection Project"/>
        </authorList>
    </citation>
    <scope>NUCLEOTIDE SEQUENCE</scope>
    <source>
        <strain evidence="10">Clostridioides</strain>
    </source>
</reference>
<sequence length="398" mass="46722">MNNKKSKWISIPFVVIIIGVFLIHIVSKDKEISASENRTLAQKPTIQDFKFEKYTSEFESYFSDQFPFREELSEIYSKVQIVLGKNKIKNYYLLDDNWIMPTPSKSMSEKELKDAANEINELSKIASDSNKKVYYVSTPNKESMLAHLYPKYVDGLKNDISNKNAFKSYLDLETINVIDVDEHFLKEFNESQREDLYFKTDHHWNGIGAYEGFKCIIEDMNIVNNISWDSYTQTMYDEGYFLGSYNKNLNKLVKEDETIPYVHLKEKPNYEYYKFDGKTETKCKEEDVIATRKNEKEILYGGAYMFGNACSILKIRNEDALSDKKILIIRDSYQAPTSWLFADIFSEVQLVDPRYIDKLDISIDDIIRDSKADLVMFMYNTSDFKMMIDVMKEQREKS</sequence>
<gene>
    <name evidence="10" type="ORF">KRQ00_002231</name>
</gene>
<keyword evidence="3" id="KW-0808">Transferase</keyword>